<dbReference type="AlphaFoldDB" id="A0A511DWQ7"/>
<accession>A0A511DWQ7</accession>
<dbReference type="GO" id="GO:0005524">
    <property type="term" value="F:ATP binding"/>
    <property type="evidence" value="ECO:0007669"/>
    <property type="project" value="UniProtKB-KW"/>
</dbReference>
<comment type="catalytic activity">
    <reaction evidence="4">
        <text>(6S)-5-formyl-5,6,7,8-tetrahydrofolate + ATP = (6R)-5,10-methenyltetrahydrofolate + ADP + phosphate</text>
        <dbReference type="Rhea" id="RHEA:10488"/>
        <dbReference type="ChEBI" id="CHEBI:30616"/>
        <dbReference type="ChEBI" id="CHEBI:43474"/>
        <dbReference type="ChEBI" id="CHEBI:57455"/>
        <dbReference type="ChEBI" id="CHEBI:57457"/>
        <dbReference type="ChEBI" id="CHEBI:456216"/>
        <dbReference type="EC" id="6.3.3.2"/>
    </reaction>
</comment>
<dbReference type="Proteomes" id="UP000321893">
    <property type="component" value="Unassembled WGS sequence"/>
</dbReference>
<dbReference type="GO" id="GO:0046872">
    <property type="term" value="F:metal ion binding"/>
    <property type="evidence" value="ECO:0007669"/>
    <property type="project" value="UniProtKB-KW"/>
</dbReference>
<dbReference type="InterPro" id="IPR024185">
    <property type="entry name" value="FTHF_cligase-like_sf"/>
</dbReference>
<dbReference type="InterPro" id="IPR002698">
    <property type="entry name" value="FTHF_cligase"/>
</dbReference>
<reference evidence="5" key="1">
    <citation type="submission" date="2019-07" db="EMBL/GenBank/DDBJ databases">
        <title>Whole genome shotgun sequence of Lactobacillus kefiri NBRC 15888.</title>
        <authorList>
            <person name="Hosoyama A."/>
            <person name="Uohara A."/>
            <person name="Ohji S."/>
            <person name="Ichikawa N."/>
        </authorList>
    </citation>
    <scope>NUCLEOTIDE SEQUENCE [LARGE SCALE GENOMIC DNA]</scope>
    <source>
        <strain evidence="5">NBRC 15888</strain>
    </source>
</reference>
<organism evidence="5 6">
    <name type="scientific">Lentilactobacillus kefiri</name>
    <name type="common">Lactobacillus kefiri</name>
    <dbReference type="NCBI Taxonomy" id="33962"/>
    <lineage>
        <taxon>Bacteria</taxon>
        <taxon>Bacillati</taxon>
        <taxon>Bacillota</taxon>
        <taxon>Bacilli</taxon>
        <taxon>Lactobacillales</taxon>
        <taxon>Lactobacillaceae</taxon>
        <taxon>Lentilactobacillus</taxon>
    </lineage>
</organism>
<dbReference type="GO" id="GO:0030272">
    <property type="term" value="F:5-formyltetrahydrofolate cyclo-ligase activity"/>
    <property type="evidence" value="ECO:0007669"/>
    <property type="project" value="UniProtKB-EC"/>
</dbReference>
<dbReference type="Gene3D" id="3.40.50.10420">
    <property type="entry name" value="NagB/RpiA/CoA transferase-like"/>
    <property type="match status" value="1"/>
</dbReference>
<dbReference type="InterPro" id="IPR037171">
    <property type="entry name" value="NagB/RpiA_transferase-like"/>
</dbReference>
<gene>
    <name evidence="5" type="ORF">LKE01_14230</name>
</gene>
<comment type="similarity">
    <text evidence="1 4">Belongs to the 5-formyltetrahydrofolate cyclo-ligase family.</text>
</comment>
<dbReference type="NCBIfam" id="TIGR02727">
    <property type="entry name" value="MTHFS_bact"/>
    <property type="match status" value="1"/>
</dbReference>
<proteinExistence type="inferred from homology"/>
<dbReference type="PIRSF" id="PIRSF006806">
    <property type="entry name" value="FTHF_cligase"/>
    <property type="match status" value="1"/>
</dbReference>
<evidence type="ECO:0000256" key="3">
    <source>
        <dbReference type="ARBA" id="ARBA00022840"/>
    </source>
</evidence>
<evidence type="ECO:0000313" key="5">
    <source>
        <dbReference type="EMBL" id="GEL28603.1"/>
    </source>
</evidence>
<dbReference type="OrthoDB" id="9801938at2"/>
<dbReference type="SUPFAM" id="SSF100950">
    <property type="entry name" value="NagB/RpiA/CoA transferase-like"/>
    <property type="match status" value="1"/>
</dbReference>
<dbReference type="EMBL" id="BJVK01000017">
    <property type="protein sequence ID" value="GEL28603.1"/>
    <property type="molecule type" value="Genomic_DNA"/>
</dbReference>
<name>A0A511DWQ7_LENKE</name>
<dbReference type="EC" id="6.3.3.2" evidence="4"/>
<dbReference type="PANTHER" id="PTHR23407">
    <property type="entry name" value="ATPASE INHIBITOR/5-FORMYLTETRAHYDROFOLATE CYCLO-LIGASE"/>
    <property type="match status" value="1"/>
</dbReference>
<dbReference type="GO" id="GO:0035999">
    <property type="term" value="P:tetrahydrofolate interconversion"/>
    <property type="evidence" value="ECO:0007669"/>
    <property type="project" value="TreeGrafter"/>
</dbReference>
<dbReference type="PANTHER" id="PTHR23407:SF1">
    <property type="entry name" value="5-FORMYLTETRAHYDROFOLATE CYCLO-LIGASE"/>
    <property type="match status" value="1"/>
</dbReference>
<evidence type="ECO:0000256" key="4">
    <source>
        <dbReference type="RuleBase" id="RU361279"/>
    </source>
</evidence>
<dbReference type="Pfam" id="PF01812">
    <property type="entry name" value="5-FTHF_cyc-lig"/>
    <property type="match status" value="1"/>
</dbReference>
<evidence type="ECO:0000313" key="6">
    <source>
        <dbReference type="Proteomes" id="UP000321893"/>
    </source>
</evidence>
<evidence type="ECO:0000256" key="1">
    <source>
        <dbReference type="ARBA" id="ARBA00010638"/>
    </source>
</evidence>
<comment type="caution">
    <text evidence="5">The sequence shown here is derived from an EMBL/GenBank/DDBJ whole genome shotgun (WGS) entry which is preliminary data.</text>
</comment>
<keyword evidence="4" id="KW-0460">Magnesium</keyword>
<evidence type="ECO:0000256" key="2">
    <source>
        <dbReference type="ARBA" id="ARBA00022741"/>
    </source>
</evidence>
<sequence length="193" mass="21814">MSNSSKTKSEVRSEQIARLHDFLTDPKNQPQISRLYNALFADPTFANSKTVGITLSMDDELDTQPIIHWALEHNIRVAVPRTLPHRQMEFVLLEDDTQMLTTKFGTIEPVNGNVLAKNQLDALLVPGLAFSKTHFRVGYGGGFYDRFLKGFNGTSIAIATPVQLFDEPIWNVDDFDVKVNKIIYNQPLGRIHE</sequence>
<dbReference type="GeneID" id="71567888"/>
<protein>
    <recommendedName>
        <fullName evidence="4">5-formyltetrahydrofolate cyclo-ligase</fullName>
        <ecNumber evidence="4">6.3.3.2</ecNumber>
    </recommendedName>
</protein>
<keyword evidence="4" id="KW-0479">Metal-binding</keyword>
<keyword evidence="2 4" id="KW-0547">Nucleotide-binding</keyword>
<dbReference type="RefSeq" id="WP_057962218.1">
    <property type="nucleotide sequence ID" value="NZ_BJVK01000017.1"/>
</dbReference>
<comment type="cofactor">
    <cofactor evidence="4">
        <name>Mg(2+)</name>
        <dbReference type="ChEBI" id="CHEBI:18420"/>
    </cofactor>
</comment>
<dbReference type="GO" id="GO:0009396">
    <property type="term" value="P:folic acid-containing compound biosynthetic process"/>
    <property type="evidence" value="ECO:0007669"/>
    <property type="project" value="TreeGrafter"/>
</dbReference>
<keyword evidence="3 4" id="KW-0067">ATP-binding</keyword>
<keyword evidence="6" id="KW-1185">Reference proteome</keyword>